<dbReference type="PROSITE" id="PS50005">
    <property type="entry name" value="TPR"/>
    <property type="match status" value="1"/>
</dbReference>
<dbReference type="Pfam" id="PF18073">
    <property type="entry name" value="Zn_ribbon_LapB"/>
    <property type="match status" value="1"/>
</dbReference>
<comment type="function">
    <text evidence="2">Modulates cellular lipopolysaccharide (LPS) levels by regulating LpxC, which is involved in lipid A biosynthesis. May act by modulating the proteolytic activity of FtsH towards LpxC. May also coordinate assembly of proteins involved in LPS synthesis at the plasma membrane.</text>
</comment>
<dbReference type="Pfam" id="PF13176">
    <property type="entry name" value="TPR_7"/>
    <property type="match status" value="1"/>
</dbReference>
<reference evidence="5 6" key="1">
    <citation type="submission" date="2017-03" db="EMBL/GenBank/DDBJ databases">
        <authorList>
            <person name="Afonso C.L."/>
            <person name="Miller P.J."/>
            <person name="Scott M.A."/>
            <person name="Spackman E."/>
            <person name="Goraichik I."/>
            <person name="Dimitrov K.M."/>
            <person name="Suarez D.L."/>
            <person name="Swayne D.E."/>
        </authorList>
    </citation>
    <scope>NUCLEOTIDE SEQUENCE [LARGE SCALE GENOMIC DNA]</scope>
    <source>
        <strain evidence="5">SB41UT1</strain>
    </source>
</reference>
<keyword evidence="2" id="KW-0997">Cell inner membrane</keyword>
<sequence>MLDLALFILIFVSLGIGYLIGRRERVRRSGHRSSDQLSSEYFVGLNYLLNEQTDEAIESFIKALEINSDTAETFMVLGRLFRQRGELDRAIQTHQDLLARPSLTREQMLDVQLELARDYKKAGLFDRAETLLLDIVRQQWPGWRESIQTLLSIYEREKEWDKAIQLVGSLKGVQASGFESQRSHYLCELAEQALRESDVLSARRYLRQAARSSFENVRVSLLQGQVELKIDNPKDAVKALERIVDQDRSFIPESVGLLEEGYGRLRSQRGLSTYLGRCLREAPSAAVVMASARLIAQQQGEKEAGRFVAEQIVKRPSLKGLNSLIDIHLQMAEGRARQNLMMLRDLTGRLEHSKPVYRCGQCGFDGKELHWQCPRCHEWGSTRPIMGLEGE</sequence>
<dbReference type="GO" id="GO:0009898">
    <property type="term" value="C:cytoplasmic side of plasma membrane"/>
    <property type="evidence" value="ECO:0007669"/>
    <property type="project" value="UniProtKB-UniRule"/>
</dbReference>
<organism evidence="5 6">
    <name type="scientific">Parendozoicomonas haliclonae</name>
    <dbReference type="NCBI Taxonomy" id="1960125"/>
    <lineage>
        <taxon>Bacteria</taxon>
        <taxon>Pseudomonadati</taxon>
        <taxon>Pseudomonadota</taxon>
        <taxon>Gammaproteobacteria</taxon>
        <taxon>Oceanospirillales</taxon>
        <taxon>Endozoicomonadaceae</taxon>
        <taxon>Parendozoicomonas</taxon>
    </lineage>
</organism>
<feature type="repeat" description="TPR" evidence="3">
    <location>
        <begin position="37"/>
        <end position="70"/>
    </location>
</feature>
<protein>
    <recommendedName>
        <fullName evidence="2">Lipopolysaccharide assembly protein B</fullName>
    </recommendedName>
</protein>
<keyword evidence="2" id="KW-0472">Membrane</keyword>
<comment type="similarity">
    <text evidence="2">Belongs to the LapB family.</text>
</comment>
<dbReference type="InterPro" id="IPR011990">
    <property type="entry name" value="TPR-like_helical_dom_sf"/>
</dbReference>
<accession>A0A1X7AHF3</accession>
<feature type="topological domain" description="Cytoplasmic" evidence="2">
    <location>
        <begin position="22"/>
        <end position="391"/>
    </location>
</feature>
<feature type="binding site" evidence="2">
    <location>
        <position position="362"/>
    </location>
    <ligand>
        <name>Fe cation</name>
        <dbReference type="ChEBI" id="CHEBI:24875"/>
    </ligand>
</feature>
<keyword evidence="2" id="KW-1133">Transmembrane helix</keyword>
<evidence type="ECO:0000256" key="1">
    <source>
        <dbReference type="ARBA" id="ARBA00022723"/>
    </source>
</evidence>
<evidence type="ECO:0000256" key="3">
    <source>
        <dbReference type="PROSITE-ProRule" id="PRU00339"/>
    </source>
</evidence>
<dbReference type="InterPro" id="IPR030865">
    <property type="entry name" value="LapB"/>
</dbReference>
<dbReference type="GO" id="GO:0005506">
    <property type="term" value="F:iron ion binding"/>
    <property type="evidence" value="ECO:0007669"/>
    <property type="project" value="UniProtKB-UniRule"/>
</dbReference>
<keyword evidence="2" id="KW-0408">Iron</keyword>
<dbReference type="Gene3D" id="1.25.40.10">
    <property type="entry name" value="Tetratricopeptide repeat domain"/>
    <property type="match status" value="2"/>
</dbReference>
<dbReference type="InterPro" id="IPR041166">
    <property type="entry name" value="Rubredoxin_2"/>
</dbReference>
<dbReference type="CDD" id="cd00350">
    <property type="entry name" value="rubredoxin_like"/>
    <property type="match status" value="1"/>
</dbReference>
<feature type="binding site" evidence="2">
    <location>
        <position position="376"/>
    </location>
    <ligand>
        <name>Fe cation</name>
        <dbReference type="ChEBI" id="CHEBI:24875"/>
    </ligand>
</feature>
<comment type="subcellular location">
    <subcellularLocation>
        <location evidence="2">Cell inner membrane</location>
        <topology evidence="2">Single-pass membrane protein</topology>
        <orientation evidence="2">Cytoplasmic side</orientation>
    </subcellularLocation>
</comment>
<dbReference type="Pfam" id="PF13181">
    <property type="entry name" value="TPR_8"/>
    <property type="match status" value="1"/>
</dbReference>
<dbReference type="Pfam" id="PF13432">
    <property type="entry name" value="TPR_16"/>
    <property type="match status" value="1"/>
</dbReference>
<dbReference type="InterPro" id="IPR019734">
    <property type="entry name" value="TPR_rpt"/>
</dbReference>
<dbReference type="OrthoDB" id="507476at2"/>
<feature type="binding site" evidence="2">
    <location>
        <position position="359"/>
    </location>
    <ligand>
        <name>Fe cation</name>
        <dbReference type="ChEBI" id="CHEBI:24875"/>
    </ligand>
</feature>
<feature type="binding site" evidence="2">
    <location>
        <position position="373"/>
    </location>
    <ligand>
        <name>Fe cation</name>
        <dbReference type="ChEBI" id="CHEBI:24875"/>
    </ligand>
</feature>
<keyword evidence="6" id="KW-1185">Reference proteome</keyword>
<dbReference type="SUPFAM" id="SSF48452">
    <property type="entry name" value="TPR-like"/>
    <property type="match status" value="1"/>
</dbReference>
<dbReference type="NCBIfam" id="NF008757">
    <property type="entry name" value="PRK11788.1-5"/>
    <property type="match status" value="1"/>
</dbReference>
<evidence type="ECO:0000313" key="6">
    <source>
        <dbReference type="Proteomes" id="UP000196573"/>
    </source>
</evidence>
<dbReference type="EMBL" id="FWPT01000003">
    <property type="protein sequence ID" value="SMA41477.1"/>
    <property type="molecule type" value="Genomic_DNA"/>
</dbReference>
<keyword evidence="2" id="KW-0677">Repeat</keyword>
<keyword evidence="2 3" id="KW-0802">TPR repeat</keyword>
<proteinExistence type="inferred from homology"/>
<feature type="domain" description="LapB rubredoxin metal binding" evidence="4">
    <location>
        <begin position="357"/>
        <end position="382"/>
    </location>
</feature>
<dbReference type="AlphaFoldDB" id="A0A1X7AHF3"/>
<name>A0A1X7AHF3_9GAMM</name>
<evidence type="ECO:0000256" key="2">
    <source>
        <dbReference type="HAMAP-Rule" id="MF_00994"/>
    </source>
</evidence>
<dbReference type="GO" id="GO:0008653">
    <property type="term" value="P:lipopolysaccharide metabolic process"/>
    <property type="evidence" value="ECO:0007669"/>
    <property type="project" value="InterPro"/>
</dbReference>
<dbReference type="Proteomes" id="UP000196573">
    <property type="component" value="Unassembled WGS sequence"/>
</dbReference>
<keyword evidence="1 2" id="KW-0479">Metal-binding</keyword>
<gene>
    <name evidence="2" type="primary">lapB</name>
    <name evidence="5" type="ORF">EHSB41UT_01263</name>
</gene>
<evidence type="ECO:0000259" key="4">
    <source>
        <dbReference type="Pfam" id="PF18073"/>
    </source>
</evidence>
<keyword evidence="2" id="KW-1003">Cell membrane</keyword>
<evidence type="ECO:0000313" key="5">
    <source>
        <dbReference type="EMBL" id="SMA41477.1"/>
    </source>
</evidence>
<dbReference type="GO" id="GO:0046890">
    <property type="term" value="P:regulation of lipid biosynthetic process"/>
    <property type="evidence" value="ECO:0007669"/>
    <property type="project" value="UniProtKB-UniRule"/>
</dbReference>
<dbReference type="SMART" id="SM00028">
    <property type="entry name" value="TPR"/>
    <property type="match status" value="3"/>
</dbReference>
<dbReference type="RefSeq" id="WP_087108058.1">
    <property type="nucleotide sequence ID" value="NZ_CBCSCN010000009.1"/>
</dbReference>
<dbReference type="HAMAP" id="MF_00994">
    <property type="entry name" value="LPS_assembly_LapB"/>
    <property type="match status" value="1"/>
</dbReference>
<keyword evidence="2" id="KW-0812">Transmembrane</keyword>